<evidence type="ECO:0000313" key="1">
    <source>
        <dbReference type="EMBL" id="GIL61674.1"/>
    </source>
</evidence>
<gene>
    <name evidence="1" type="ORF">Vafri_15970</name>
</gene>
<dbReference type="AlphaFoldDB" id="A0A8J4BMH0"/>
<keyword evidence="2" id="KW-1185">Reference proteome</keyword>
<feature type="non-terminal residue" evidence="1">
    <location>
        <position position="242"/>
    </location>
</feature>
<dbReference type="Proteomes" id="UP000747399">
    <property type="component" value="Unassembled WGS sequence"/>
</dbReference>
<proteinExistence type="predicted"/>
<reference evidence="1" key="1">
    <citation type="journal article" date="2021" name="Proc. Natl. Acad. Sci. U.S.A.">
        <title>Three genomes in the algal genus Volvox reveal the fate of a haploid sex-determining region after a transition to homothallism.</title>
        <authorList>
            <person name="Yamamoto K."/>
            <person name="Hamaji T."/>
            <person name="Kawai-Toyooka H."/>
            <person name="Matsuzaki R."/>
            <person name="Takahashi F."/>
            <person name="Nishimura Y."/>
            <person name="Kawachi M."/>
            <person name="Noguchi H."/>
            <person name="Minakuchi Y."/>
            <person name="Umen J.G."/>
            <person name="Toyoda A."/>
            <person name="Nozaki H."/>
        </authorList>
    </citation>
    <scope>NUCLEOTIDE SEQUENCE</scope>
    <source>
        <strain evidence="1">NIES-3780</strain>
    </source>
</reference>
<organism evidence="1 2">
    <name type="scientific">Volvox africanus</name>
    <dbReference type="NCBI Taxonomy" id="51714"/>
    <lineage>
        <taxon>Eukaryota</taxon>
        <taxon>Viridiplantae</taxon>
        <taxon>Chlorophyta</taxon>
        <taxon>core chlorophytes</taxon>
        <taxon>Chlorophyceae</taxon>
        <taxon>CS clade</taxon>
        <taxon>Chlamydomonadales</taxon>
        <taxon>Volvocaceae</taxon>
        <taxon>Volvox</taxon>
    </lineage>
</organism>
<sequence length="242" mass="25524">MRGLHACLLHPFSKQVIWMNAAKSSGVQRVLGTTLTTCGMRRLAHGITDLWVAFTVHLKQWTAHAFGRRLKIAEAVTNHSRISDISVNCPSMAFIHGISMAGDADNTAASCTMIANAAAAIRIDVDNTNATSAAVATTAITCRSSLVAVSAAVTRVSPSHIYCSLHLPLSSVLGLSLASPPPAAVAPGVPGPIAREDDMGSFTRIARCRPTASCTRRNNNMRNQAIKPLLASLPPSLPPPFP</sequence>
<accession>A0A8J4BMH0</accession>
<evidence type="ECO:0000313" key="2">
    <source>
        <dbReference type="Proteomes" id="UP000747399"/>
    </source>
</evidence>
<name>A0A8J4BMH0_9CHLO</name>
<protein>
    <submittedName>
        <fullName evidence="1">Uncharacterized protein</fullName>
    </submittedName>
</protein>
<comment type="caution">
    <text evidence="1">The sequence shown here is derived from an EMBL/GenBank/DDBJ whole genome shotgun (WGS) entry which is preliminary data.</text>
</comment>
<dbReference type="EMBL" id="BNCO01000046">
    <property type="protein sequence ID" value="GIL61674.1"/>
    <property type="molecule type" value="Genomic_DNA"/>
</dbReference>